<accession>A0A545AVU7</accession>
<dbReference type="PROSITE" id="PS51257">
    <property type="entry name" value="PROKAR_LIPOPROTEIN"/>
    <property type="match status" value="1"/>
</dbReference>
<dbReference type="InParanoid" id="A0A545AVU7"/>
<proteinExistence type="predicted"/>
<dbReference type="PANTHER" id="PTHR31956:SF1">
    <property type="entry name" value="NON-SPECIFIC PHOSPHOLIPASE C1"/>
    <property type="match status" value="1"/>
</dbReference>
<keyword evidence="2" id="KW-0843">Virulence</keyword>
<name>A0A545AVU7_9ACTN</name>
<dbReference type="EMBL" id="VIRS01000005">
    <property type="protein sequence ID" value="TQS45468.1"/>
    <property type="molecule type" value="Genomic_DNA"/>
</dbReference>
<dbReference type="InterPro" id="IPR007312">
    <property type="entry name" value="Phosphoesterase"/>
</dbReference>
<dbReference type="Pfam" id="PF04185">
    <property type="entry name" value="Phosphoesterase"/>
    <property type="match status" value="1"/>
</dbReference>
<dbReference type="Gene3D" id="3.40.720.10">
    <property type="entry name" value="Alkaline Phosphatase, subunit A"/>
    <property type="match status" value="1"/>
</dbReference>
<dbReference type="PANTHER" id="PTHR31956">
    <property type="entry name" value="NON-SPECIFIC PHOSPHOLIPASE C4-RELATED"/>
    <property type="match status" value="1"/>
</dbReference>
<evidence type="ECO:0000256" key="1">
    <source>
        <dbReference type="ARBA" id="ARBA00022801"/>
    </source>
</evidence>
<evidence type="ECO:0000313" key="4">
    <source>
        <dbReference type="EMBL" id="TQS45468.1"/>
    </source>
</evidence>
<sequence length="292" mass="31716">MAGHTVRWQHHVVALVATGLVASGCTAASPAATPPAPVPAGAGRLPHPDHVIVVVFENKARQQITRHAPYLTGLARRSANLTGSYALTHPSQPNYFALFSGSTQGVTDDRCVPLLHDRANLAQQLHATGLRFTAYSEGLPRAGFRGCHHGRYAAKHNPWVAFADVPDTANQPYTAWPTAFRQLPTVGFVIPDLCHDMHDCPVADGDRWARTHLDAYARWASAHNSLLIVTFDENDGRPGNQIFTLIAGAHIRPGQYRAPVSQYRLLRTIEAFYGLPALGHATETPPITGVWA</sequence>
<evidence type="ECO:0000313" key="5">
    <source>
        <dbReference type="Proteomes" id="UP000317982"/>
    </source>
</evidence>
<dbReference type="SUPFAM" id="SSF53649">
    <property type="entry name" value="Alkaline phosphatase-like"/>
    <property type="match status" value="1"/>
</dbReference>
<dbReference type="AlphaFoldDB" id="A0A545AVU7"/>
<gene>
    <name evidence="4" type="ORF">FL583_09515</name>
</gene>
<comment type="caution">
    <text evidence="4">The sequence shown here is derived from an EMBL/GenBank/DDBJ whole genome shotgun (WGS) entry which is preliminary data.</text>
</comment>
<dbReference type="GO" id="GO:0042578">
    <property type="term" value="F:phosphoric ester hydrolase activity"/>
    <property type="evidence" value="ECO:0007669"/>
    <property type="project" value="UniProtKB-ARBA"/>
</dbReference>
<dbReference type="InterPro" id="IPR017850">
    <property type="entry name" value="Alkaline_phosphatase_core_sf"/>
</dbReference>
<feature type="chain" id="PRO_5038862779" evidence="3">
    <location>
        <begin position="28"/>
        <end position="292"/>
    </location>
</feature>
<evidence type="ECO:0000256" key="3">
    <source>
        <dbReference type="SAM" id="SignalP"/>
    </source>
</evidence>
<dbReference type="FunCoup" id="A0A545AVU7">
    <property type="interactions" value="5"/>
</dbReference>
<keyword evidence="1" id="KW-0378">Hydrolase</keyword>
<keyword evidence="5" id="KW-1185">Reference proteome</keyword>
<evidence type="ECO:0000256" key="2">
    <source>
        <dbReference type="ARBA" id="ARBA00023026"/>
    </source>
</evidence>
<organism evidence="4 5">
    <name type="scientific">Cryptosporangium phraense</name>
    <dbReference type="NCBI Taxonomy" id="2593070"/>
    <lineage>
        <taxon>Bacteria</taxon>
        <taxon>Bacillati</taxon>
        <taxon>Actinomycetota</taxon>
        <taxon>Actinomycetes</taxon>
        <taxon>Cryptosporangiales</taxon>
        <taxon>Cryptosporangiaceae</taxon>
        <taxon>Cryptosporangium</taxon>
    </lineage>
</organism>
<protein>
    <submittedName>
        <fullName evidence="4">Acid phosphatase</fullName>
    </submittedName>
</protein>
<dbReference type="Proteomes" id="UP000317982">
    <property type="component" value="Unassembled WGS sequence"/>
</dbReference>
<reference evidence="4 5" key="1">
    <citation type="submission" date="2019-07" db="EMBL/GenBank/DDBJ databases">
        <title>Cryptosporangium phraense sp. nov., isolated from plant litter.</title>
        <authorList>
            <person name="Suriyachadkun C."/>
        </authorList>
    </citation>
    <scope>NUCLEOTIDE SEQUENCE [LARGE SCALE GENOMIC DNA]</scope>
    <source>
        <strain evidence="4 5">A-T 5661</strain>
    </source>
</reference>
<feature type="signal peptide" evidence="3">
    <location>
        <begin position="1"/>
        <end position="27"/>
    </location>
</feature>
<dbReference type="OrthoDB" id="345880at2"/>
<keyword evidence="3" id="KW-0732">Signal</keyword>